<dbReference type="EMBL" id="BAABRV010000006">
    <property type="protein sequence ID" value="GAA5534166.1"/>
    <property type="molecule type" value="Genomic_DNA"/>
</dbReference>
<evidence type="ECO:0008006" key="4">
    <source>
        <dbReference type="Google" id="ProtNLM"/>
    </source>
</evidence>
<feature type="chain" id="PRO_5045786643" description="DUF3103 family protein" evidence="1">
    <location>
        <begin position="23"/>
        <end position="348"/>
    </location>
</feature>
<evidence type="ECO:0000256" key="1">
    <source>
        <dbReference type="SAM" id="SignalP"/>
    </source>
</evidence>
<dbReference type="RefSeq" id="WP_345455260.1">
    <property type="nucleotide sequence ID" value="NZ_BAABRV010000006.1"/>
</dbReference>
<keyword evidence="1" id="KW-0732">Signal</keyword>
<comment type="caution">
    <text evidence="2">The sequence shown here is derived from an EMBL/GenBank/DDBJ whole genome shotgun (WGS) entry which is preliminary data.</text>
</comment>
<accession>A0ABP9XFM6</accession>
<feature type="signal peptide" evidence="1">
    <location>
        <begin position="1"/>
        <end position="22"/>
    </location>
</feature>
<reference evidence="2 3" key="1">
    <citation type="submission" date="2024-02" db="EMBL/GenBank/DDBJ databases">
        <title>Deinococcus aluminii NBRC 112889.</title>
        <authorList>
            <person name="Ichikawa N."/>
            <person name="Katano-Makiyama Y."/>
            <person name="Hidaka K."/>
        </authorList>
    </citation>
    <scope>NUCLEOTIDE SEQUENCE [LARGE SCALE GENOMIC DNA]</scope>
    <source>
        <strain evidence="2 3">NBRC 112889</strain>
    </source>
</reference>
<dbReference type="Pfam" id="PF11301">
    <property type="entry name" value="DUF3103"/>
    <property type="match status" value="1"/>
</dbReference>
<keyword evidence="3" id="KW-1185">Reference proteome</keyword>
<evidence type="ECO:0000313" key="2">
    <source>
        <dbReference type="EMBL" id="GAA5534166.1"/>
    </source>
</evidence>
<evidence type="ECO:0000313" key="3">
    <source>
        <dbReference type="Proteomes" id="UP001404956"/>
    </source>
</evidence>
<sequence length="348" mass="37044">MRPHLTLACLSFALLASACMQANPPSATTQTPEQSASSDAAVNAALHTFARQLARALPNPEVRTAIQQQANLRFDGDSEALYRTLAVQPAGGTTLEALIAGQGVGAQSTEARLQALRALTSQVSGLQVAVRGGSWATASEVPLVAVAPQGGDEFAPVTAYDAAGQVHTLDARQVPSQPVVVVGVNERTDEQGNLIAGLVSPGSALGSQSCDNKERLKSVYVRDNHEPWVRGDPEIYVKLGSNKIDNVYTGSLINVNDTNRWYDIGRDLVTWSSTSVGNWMMYFWYERDGGSSITITLNGEYKGVGGSVSYHIADGDDRMGNALVGFGERQTTSTLDTGDVRWTRGACL</sequence>
<gene>
    <name evidence="2" type="ORF">Dalu01_02574</name>
</gene>
<name>A0ABP9XFM6_9DEIO</name>
<dbReference type="PROSITE" id="PS51257">
    <property type="entry name" value="PROKAR_LIPOPROTEIN"/>
    <property type="match status" value="1"/>
</dbReference>
<proteinExistence type="predicted"/>
<organism evidence="2 3">
    <name type="scientific">Deinococcus aluminii</name>
    <dbReference type="NCBI Taxonomy" id="1656885"/>
    <lineage>
        <taxon>Bacteria</taxon>
        <taxon>Thermotogati</taxon>
        <taxon>Deinococcota</taxon>
        <taxon>Deinococci</taxon>
        <taxon>Deinococcales</taxon>
        <taxon>Deinococcaceae</taxon>
        <taxon>Deinococcus</taxon>
    </lineage>
</organism>
<dbReference type="Proteomes" id="UP001404956">
    <property type="component" value="Unassembled WGS sequence"/>
</dbReference>
<protein>
    <recommendedName>
        <fullName evidence="4">DUF3103 family protein</fullName>
    </recommendedName>
</protein>
<dbReference type="InterPro" id="IPR021452">
    <property type="entry name" value="DUF3103"/>
</dbReference>